<comment type="caution">
    <text evidence="2">The sequence shown here is derived from an EMBL/GenBank/DDBJ whole genome shotgun (WGS) entry which is preliminary data.</text>
</comment>
<feature type="compositionally biased region" description="Polar residues" evidence="1">
    <location>
        <begin position="88"/>
        <end position="101"/>
    </location>
</feature>
<name>A0AAD6XSF2_9AGAR</name>
<feature type="region of interest" description="Disordered" evidence="1">
    <location>
        <begin position="48"/>
        <end position="102"/>
    </location>
</feature>
<reference evidence="2" key="1">
    <citation type="submission" date="2023-03" db="EMBL/GenBank/DDBJ databases">
        <title>Massive genome expansion in bonnet fungi (Mycena s.s.) driven by repeated elements and novel gene families across ecological guilds.</title>
        <authorList>
            <consortium name="Lawrence Berkeley National Laboratory"/>
            <person name="Harder C.B."/>
            <person name="Miyauchi S."/>
            <person name="Viragh M."/>
            <person name="Kuo A."/>
            <person name="Thoen E."/>
            <person name="Andreopoulos B."/>
            <person name="Lu D."/>
            <person name="Skrede I."/>
            <person name="Drula E."/>
            <person name="Henrissat B."/>
            <person name="Morin E."/>
            <person name="Kohler A."/>
            <person name="Barry K."/>
            <person name="LaButti K."/>
            <person name="Morin E."/>
            <person name="Salamov A."/>
            <person name="Lipzen A."/>
            <person name="Mereny Z."/>
            <person name="Hegedus B."/>
            <person name="Baldrian P."/>
            <person name="Stursova M."/>
            <person name="Weitz H."/>
            <person name="Taylor A."/>
            <person name="Grigoriev I.V."/>
            <person name="Nagy L.G."/>
            <person name="Martin F."/>
            <person name="Kauserud H."/>
        </authorList>
    </citation>
    <scope>NUCLEOTIDE SEQUENCE</scope>
    <source>
        <strain evidence="2">CBHHK173m</strain>
    </source>
</reference>
<protein>
    <submittedName>
        <fullName evidence="2">Uncharacterized protein</fullName>
    </submittedName>
</protein>
<evidence type="ECO:0000313" key="3">
    <source>
        <dbReference type="Proteomes" id="UP001222325"/>
    </source>
</evidence>
<dbReference type="Proteomes" id="UP001222325">
    <property type="component" value="Unassembled WGS sequence"/>
</dbReference>
<dbReference type="EMBL" id="JARJCN010000019">
    <property type="protein sequence ID" value="KAJ7092024.1"/>
    <property type="molecule type" value="Genomic_DNA"/>
</dbReference>
<organism evidence="2 3">
    <name type="scientific">Mycena belliarum</name>
    <dbReference type="NCBI Taxonomy" id="1033014"/>
    <lineage>
        <taxon>Eukaryota</taxon>
        <taxon>Fungi</taxon>
        <taxon>Dikarya</taxon>
        <taxon>Basidiomycota</taxon>
        <taxon>Agaricomycotina</taxon>
        <taxon>Agaricomycetes</taxon>
        <taxon>Agaricomycetidae</taxon>
        <taxon>Agaricales</taxon>
        <taxon>Marasmiineae</taxon>
        <taxon>Mycenaceae</taxon>
        <taxon>Mycena</taxon>
    </lineage>
</organism>
<gene>
    <name evidence="2" type="ORF">B0H15DRAFT_799762</name>
</gene>
<keyword evidence="3" id="KW-1185">Reference proteome</keyword>
<sequence length="113" mass="11999">MRDSTRFLAQRNAQASIVSPFEIWSPPPAPAMSVQRLANQLDSLSQAVTSNSSASPPGFVTATSKHRPASVRNSAYQSTSPRAKRPINSAQTGSTGASGYNGSVFEKTAQLFK</sequence>
<feature type="compositionally biased region" description="Polar residues" evidence="1">
    <location>
        <begin position="71"/>
        <end position="81"/>
    </location>
</feature>
<proteinExistence type="predicted"/>
<evidence type="ECO:0000313" key="2">
    <source>
        <dbReference type="EMBL" id="KAJ7092024.1"/>
    </source>
</evidence>
<accession>A0AAD6XSF2</accession>
<evidence type="ECO:0000256" key="1">
    <source>
        <dbReference type="SAM" id="MobiDB-lite"/>
    </source>
</evidence>
<dbReference type="AlphaFoldDB" id="A0AAD6XSF2"/>